<evidence type="ECO:0000313" key="2">
    <source>
        <dbReference type="EMBL" id="CAF4760373.1"/>
    </source>
</evidence>
<dbReference type="SUPFAM" id="SSF56219">
    <property type="entry name" value="DNase I-like"/>
    <property type="match status" value="1"/>
</dbReference>
<accession>A0A8S3ASH8</accession>
<dbReference type="AlphaFoldDB" id="A0A8S3ASH8"/>
<dbReference type="EMBL" id="CAJOBH010131671">
    <property type="protein sequence ID" value="CAF4760373.1"/>
    <property type="molecule type" value="Genomic_DNA"/>
</dbReference>
<dbReference type="InterPro" id="IPR036691">
    <property type="entry name" value="Endo/exonu/phosph_ase_sf"/>
</dbReference>
<sequence>MAWKDSGSQWEAVSPRIVTARIECRPVRITIIAVYAPIDRSNGLKNYIETCDEFDKTLQATTDKTHKSDMIMLMGDFNARVGVEQTNTTGGTVGNHSIDKQNQNGRQL</sequence>
<comment type="caution">
    <text evidence="2">The sequence shown here is derived from an EMBL/GenBank/DDBJ whole genome shotgun (WGS) entry which is preliminary data.</text>
</comment>
<evidence type="ECO:0008006" key="4">
    <source>
        <dbReference type="Google" id="ProtNLM"/>
    </source>
</evidence>
<feature type="non-terminal residue" evidence="2">
    <location>
        <position position="108"/>
    </location>
</feature>
<evidence type="ECO:0000256" key="1">
    <source>
        <dbReference type="SAM" id="MobiDB-lite"/>
    </source>
</evidence>
<evidence type="ECO:0000313" key="3">
    <source>
        <dbReference type="Proteomes" id="UP000681967"/>
    </source>
</evidence>
<proteinExistence type="predicted"/>
<organism evidence="2 3">
    <name type="scientific">Rotaria magnacalcarata</name>
    <dbReference type="NCBI Taxonomy" id="392030"/>
    <lineage>
        <taxon>Eukaryota</taxon>
        <taxon>Metazoa</taxon>
        <taxon>Spiralia</taxon>
        <taxon>Gnathifera</taxon>
        <taxon>Rotifera</taxon>
        <taxon>Eurotatoria</taxon>
        <taxon>Bdelloidea</taxon>
        <taxon>Philodinida</taxon>
        <taxon>Philodinidae</taxon>
        <taxon>Rotaria</taxon>
    </lineage>
</organism>
<dbReference type="Gene3D" id="3.60.10.10">
    <property type="entry name" value="Endonuclease/exonuclease/phosphatase"/>
    <property type="match status" value="1"/>
</dbReference>
<reference evidence="2" key="1">
    <citation type="submission" date="2021-02" db="EMBL/GenBank/DDBJ databases">
        <authorList>
            <person name="Nowell W R."/>
        </authorList>
    </citation>
    <scope>NUCLEOTIDE SEQUENCE</scope>
</reference>
<dbReference type="Proteomes" id="UP000681967">
    <property type="component" value="Unassembled WGS sequence"/>
</dbReference>
<protein>
    <recommendedName>
        <fullName evidence="4">Craniofacial development protein 2-like</fullName>
    </recommendedName>
</protein>
<feature type="region of interest" description="Disordered" evidence="1">
    <location>
        <begin position="87"/>
        <end position="108"/>
    </location>
</feature>
<gene>
    <name evidence="2" type="ORF">BYL167_LOCUS46481</name>
</gene>
<name>A0A8S3ASH8_9BILA</name>